<evidence type="ECO:0000259" key="2">
    <source>
        <dbReference type="PROSITE" id="PS51340"/>
    </source>
</evidence>
<dbReference type="RefSeq" id="XP_040786027.1">
    <property type="nucleotide sequence ID" value="XM_040928969.1"/>
</dbReference>
<dbReference type="GeneID" id="63846221"/>
<dbReference type="PANTHER" id="PTHR14237:SF23">
    <property type="entry name" value="MOSC DOMAIN PROTEIN (AFU_ORTHOLOGUE AFUA_7G05900)"/>
    <property type="match status" value="1"/>
</dbReference>
<dbReference type="GO" id="GO:0030170">
    <property type="term" value="F:pyridoxal phosphate binding"/>
    <property type="evidence" value="ECO:0007669"/>
    <property type="project" value="InterPro"/>
</dbReference>
<dbReference type="GO" id="GO:0003824">
    <property type="term" value="F:catalytic activity"/>
    <property type="evidence" value="ECO:0007669"/>
    <property type="project" value="InterPro"/>
</dbReference>
<accession>A0A9P4GDF7</accession>
<dbReference type="EMBL" id="ML976617">
    <property type="protein sequence ID" value="KAF1843464.1"/>
    <property type="molecule type" value="Genomic_DNA"/>
</dbReference>
<gene>
    <name evidence="3" type="ORF">K460DRAFT_287477</name>
</gene>
<dbReference type="Pfam" id="PF03476">
    <property type="entry name" value="MOSC_N"/>
    <property type="match status" value="1"/>
</dbReference>
<dbReference type="Pfam" id="PF03473">
    <property type="entry name" value="MOSC"/>
    <property type="match status" value="1"/>
</dbReference>
<sequence length="468" mass="52057">MSTNVFDHFITVTGIKQIVNDASPSAIIVTFSIVLAPLLALLILALSQRPSHIPPPAGCRKLGLQGRSNLEDQYSKKYAKGADPTPAKPWTVKALFIYPLKSCAPVELEKSEIVRTGLSYDRQFALGHYVTSLPSTEGKVTSEWHFMTQRKYPRLAKVETEIWVPDPSAKGYQEDGEWVKSEGCLVVRFPFSPDTDFTVEGLLNYGKILAAKLARKAEPMLEFRVPFNPQSSRIKSKGYKNEVLRIWKDNPVALNMSSEVDPEILSKLGYTLGTTNPIALFRIDTNKYREVHKCAPKVEDVGFQTVIGMQDSYPIHIINLASVHHVAENLPGLTKSEYAWQNYHTLLNALRFRANIYITGPPAFHEDNWTKAKTVSPANSTPTTYHISCRTTRCKLPNVDPETGIADRNEPMTTMRKYRVIDEGSKSACLGMQVTPLGDGEVKVGDSIEVLETGKHFFLGGEGSKVDG</sequence>
<evidence type="ECO:0000313" key="3">
    <source>
        <dbReference type="EMBL" id="KAF1843464.1"/>
    </source>
</evidence>
<protein>
    <recommendedName>
        <fullName evidence="2">MOSC domain-containing protein</fullName>
    </recommendedName>
</protein>
<evidence type="ECO:0000313" key="4">
    <source>
        <dbReference type="Proteomes" id="UP000800039"/>
    </source>
</evidence>
<dbReference type="SUPFAM" id="SSF50800">
    <property type="entry name" value="PK beta-barrel domain-like"/>
    <property type="match status" value="1"/>
</dbReference>
<keyword evidence="4" id="KW-1185">Reference proteome</keyword>
<dbReference type="InterPro" id="IPR011037">
    <property type="entry name" value="Pyrv_Knase-like_insert_dom_sf"/>
</dbReference>
<dbReference type="GO" id="GO:0030151">
    <property type="term" value="F:molybdenum ion binding"/>
    <property type="evidence" value="ECO:0007669"/>
    <property type="project" value="InterPro"/>
</dbReference>
<keyword evidence="1" id="KW-1133">Transmembrane helix</keyword>
<reference evidence="3" key="1">
    <citation type="submission" date="2020-01" db="EMBL/GenBank/DDBJ databases">
        <authorList>
            <consortium name="DOE Joint Genome Institute"/>
            <person name="Haridas S."/>
            <person name="Albert R."/>
            <person name="Binder M."/>
            <person name="Bloem J."/>
            <person name="Labutti K."/>
            <person name="Salamov A."/>
            <person name="Andreopoulos B."/>
            <person name="Baker S.E."/>
            <person name="Barry K."/>
            <person name="Bills G."/>
            <person name="Bluhm B.H."/>
            <person name="Cannon C."/>
            <person name="Castanera R."/>
            <person name="Culley D.E."/>
            <person name="Daum C."/>
            <person name="Ezra D."/>
            <person name="Gonzalez J.B."/>
            <person name="Henrissat B."/>
            <person name="Kuo A."/>
            <person name="Liang C."/>
            <person name="Lipzen A."/>
            <person name="Lutzoni F."/>
            <person name="Magnuson J."/>
            <person name="Mondo S."/>
            <person name="Nolan M."/>
            <person name="Ohm R."/>
            <person name="Pangilinan J."/>
            <person name="Park H.-J."/>
            <person name="Ramirez L."/>
            <person name="Alfaro M."/>
            <person name="Sun H."/>
            <person name="Tritt A."/>
            <person name="Yoshinaga Y."/>
            <person name="Zwiers L.-H."/>
            <person name="Turgeon B.G."/>
            <person name="Goodwin S.B."/>
            <person name="Spatafora J.W."/>
            <person name="Crous P.W."/>
            <person name="Grigoriev I.V."/>
        </authorList>
    </citation>
    <scope>NUCLEOTIDE SEQUENCE</scope>
    <source>
        <strain evidence="3">CBS 394.84</strain>
    </source>
</reference>
<dbReference type="PROSITE" id="PS51340">
    <property type="entry name" value="MOSC"/>
    <property type="match status" value="1"/>
</dbReference>
<keyword evidence="1" id="KW-0812">Transmembrane</keyword>
<feature type="domain" description="MOSC" evidence="2">
    <location>
        <begin position="289"/>
        <end position="451"/>
    </location>
</feature>
<dbReference type="OrthoDB" id="17255at2759"/>
<name>A0A9P4GDF7_9PLEO</name>
<dbReference type="SUPFAM" id="SSF141673">
    <property type="entry name" value="MOSC N-terminal domain-like"/>
    <property type="match status" value="1"/>
</dbReference>
<dbReference type="AlphaFoldDB" id="A0A9P4GDF7"/>
<evidence type="ECO:0000256" key="1">
    <source>
        <dbReference type="SAM" id="Phobius"/>
    </source>
</evidence>
<dbReference type="Proteomes" id="UP000800039">
    <property type="component" value="Unassembled WGS sequence"/>
</dbReference>
<feature type="transmembrane region" description="Helical" evidence="1">
    <location>
        <begin position="26"/>
        <end position="46"/>
    </location>
</feature>
<dbReference type="InterPro" id="IPR005302">
    <property type="entry name" value="MoCF_Sase_C"/>
</dbReference>
<dbReference type="InterPro" id="IPR005303">
    <property type="entry name" value="MOCOS_middle"/>
</dbReference>
<keyword evidence="1" id="KW-0472">Membrane</keyword>
<comment type="caution">
    <text evidence="3">The sequence shown here is derived from an EMBL/GenBank/DDBJ whole genome shotgun (WGS) entry which is preliminary data.</text>
</comment>
<proteinExistence type="predicted"/>
<organism evidence="3 4">
    <name type="scientific">Cucurbitaria berberidis CBS 394.84</name>
    <dbReference type="NCBI Taxonomy" id="1168544"/>
    <lineage>
        <taxon>Eukaryota</taxon>
        <taxon>Fungi</taxon>
        <taxon>Dikarya</taxon>
        <taxon>Ascomycota</taxon>
        <taxon>Pezizomycotina</taxon>
        <taxon>Dothideomycetes</taxon>
        <taxon>Pleosporomycetidae</taxon>
        <taxon>Pleosporales</taxon>
        <taxon>Pleosporineae</taxon>
        <taxon>Cucurbitariaceae</taxon>
        <taxon>Cucurbitaria</taxon>
    </lineage>
</organism>
<dbReference type="PANTHER" id="PTHR14237">
    <property type="entry name" value="MOLYBDOPTERIN COFACTOR SULFURASE MOSC"/>
    <property type="match status" value="1"/>
</dbReference>